<dbReference type="AlphaFoldDB" id="A0A917UMA4"/>
<evidence type="ECO:0000256" key="1">
    <source>
        <dbReference type="SAM" id="MobiDB-lite"/>
    </source>
</evidence>
<reference evidence="2" key="1">
    <citation type="journal article" date="2014" name="Int. J. Syst. Evol. Microbiol.">
        <title>Complete genome sequence of Corynebacterium casei LMG S-19264T (=DSM 44701T), isolated from a smear-ripened cheese.</title>
        <authorList>
            <consortium name="US DOE Joint Genome Institute (JGI-PGF)"/>
            <person name="Walter F."/>
            <person name="Albersmeier A."/>
            <person name="Kalinowski J."/>
            <person name="Ruckert C."/>
        </authorList>
    </citation>
    <scope>NUCLEOTIDE SEQUENCE</scope>
    <source>
        <strain evidence="2">JCM 3086</strain>
    </source>
</reference>
<sequence length="106" mass="11641">MIVSLVYKVTRKLLSVPPVLLRRDTSKDAELLVLRHENAVLRQQLKGPVRYEPTDLVRDAVCADTPAALAHGLPGHPRHAPDLAPPAHRSPSACPPEGRSARHEHC</sequence>
<proteinExistence type="predicted"/>
<evidence type="ECO:0000313" key="2">
    <source>
        <dbReference type="EMBL" id="GGJ67789.1"/>
    </source>
</evidence>
<organism evidence="2 3">
    <name type="scientific">Streptomyces brasiliensis</name>
    <dbReference type="NCBI Taxonomy" id="1954"/>
    <lineage>
        <taxon>Bacteria</taxon>
        <taxon>Bacillati</taxon>
        <taxon>Actinomycetota</taxon>
        <taxon>Actinomycetes</taxon>
        <taxon>Kitasatosporales</taxon>
        <taxon>Streptomycetaceae</taxon>
        <taxon>Streptomyces</taxon>
    </lineage>
</organism>
<feature type="region of interest" description="Disordered" evidence="1">
    <location>
        <begin position="69"/>
        <end position="106"/>
    </location>
</feature>
<evidence type="ECO:0000313" key="3">
    <source>
        <dbReference type="Proteomes" id="UP000657574"/>
    </source>
</evidence>
<protein>
    <recommendedName>
        <fullName evidence="4">Integrase</fullName>
    </recommendedName>
</protein>
<keyword evidence="3" id="KW-1185">Reference proteome</keyword>
<comment type="caution">
    <text evidence="2">The sequence shown here is derived from an EMBL/GenBank/DDBJ whole genome shotgun (WGS) entry which is preliminary data.</text>
</comment>
<accession>A0A917UMA4</accession>
<dbReference type="RefSeq" id="WP_373297164.1">
    <property type="nucleotide sequence ID" value="NZ_BMQA01000100.1"/>
</dbReference>
<name>A0A917UMA4_9ACTN</name>
<reference evidence="2" key="2">
    <citation type="submission" date="2020-09" db="EMBL/GenBank/DDBJ databases">
        <authorList>
            <person name="Sun Q."/>
            <person name="Ohkuma M."/>
        </authorList>
    </citation>
    <scope>NUCLEOTIDE SEQUENCE</scope>
    <source>
        <strain evidence="2">JCM 3086</strain>
    </source>
</reference>
<gene>
    <name evidence="2" type="ORF">GCM10010121_093120</name>
</gene>
<evidence type="ECO:0008006" key="4">
    <source>
        <dbReference type="Google" id="ProtNLM"/>
    </source>
</evidence>
<dbReference type="EMBL" id="BMQA01000100">
    <property type="protein sequence ID" value="GGJ67789.1"/>
    <property type="molecule type" value="Genomic_DNA"/>
</dbReference>
<dbReference type="Proteomes" id="UP000657574">
    <property type="component" value="Unassembled WGS sequence"/>
</dbReference>